<organism evidence="1 2">
    <name type="scientific">Theileria equi strain WA</name>
    <dbReference type="NCBI Taxonomy" id="1537102"/>
    <lineage>
        <taxon>Eukaryota</taxon>
        <taxon>Sar</taxon>
        <taxon>Alveolata</taxon>
        <taxon>Apicomplexa</taxon>
        <taxon>Aconoidasida</taxon>
        <taxon>Piroplasmida</taxon>
        <taxon>Theileriidae</taxon>
        <taxon>Theileria</taxon>
    </lineage>
</organism>
<proteinExistence type="predicted"/>
<dbReference type="eggNOG" id="ENOG502S39G">
    <property type="taxonomic scope" value="Eukaryota"/>
</dbReference>
<protein>
    <submittedName>
        <fullName evidence="1">Uncharacterized protein</fullName>
    </submittedName>
</protein>
<name>L1LDD9_THEEQ</name>
<reference evidence="1 2" key="1">
    <citation type="journal article" date="2012" name="BMC Genomics">
        <title>Comparative genomic analysis and phylogenetic position of Theileria equi.</title>
        <authorList>
            <person name="Kappmeyer L.S."/>
            <person name="Thiagarajan M."/>
            <person name="Herndon D.R."/>
            <person name="Ramsay J.D."/>
            <person name="Caler E."/>
            <person name="Djikeng A."/>
            <person name="Gillespie J.J."/>
            <person name="Lau A.O."/>
            <person name="Roalson E.H."/>
            <person name="Silva J.C."/>
            <person name="Silva M.G."/>
            <person name="Suarez C.E."/>
            <person name="Ueti M.W."/>
            <person name="Nene V.M."/>
            <person name="Mealey R.H."/>
            <person name="Knowles D.P."/>
            <person name="Brayton K.A."/>
        </authorList>
    </citation>
    <scope>NUCLEOTIDE SEQUENCE [LARGE SCALE GENOMIC DNA]</scope>
    <source>
        <strain evidence="1 2">WA</strain>
    </source>
</reference>
<dbReference type="KEGG" id="beq:BEWA_035030"/>
<dbReference type="Proteomes" id="UP000031512">
    <property type="component" value="Unassembled WGS sequence"/>
</dbReference>
<sequence length="531" mass="59322">MEGAEQRRIFSPLGQSFFPSIGCCTKPVESPINIPVLNPTYYGHQIFLEPSGMMPHQKFVFAAPTGRVNVGFAPQYPVSPQVAPAATAVYGQVPQEPFRIQSNMFDVQHQDTFGLARLFDSMSIGSQVQQSQGFRGRFFSCCAPKEVDANEVDATELFNAEGHEVGIDTPRRKPFCNFLRKCYPQASSQNVSRQPSIIVSKEVSIDEQKASEFVEQEVLEGSPEQQCQQEHAYQSGQVGCSGEQGQYGQGEQEQQFQEQSARLHDREVTRGQFGQQDVHHLESTMFGNLYATESMVSVPGFENVDPSIFQANGNSYVPSCWTCYPQQSAARAPETFRTTSSYSAQSGAGCFSGCMGAVRDKFDANFRSQSTFGLRDLYRSMSSQFLKGVQSQTSGFFSQQSMESQKSFGQQQQPCSRLVSIAQPEKQCYTHRSQVQPNTFKLHAIEIHQYVPISNMPPSKFVQDTNPENFGRLNTYNGLSGDQQWIFNPHTTGPVAPMMSNVINRVCKFKVPEMYELRENGMIERLQTDGA</sequence>
<dbReference type="EMBL" id="ACOU01000002">
    <property type="protein sequence ID" value="EKX73467.1"/>
    <property type="molecule type" value="Genomic_DNA"/>
</dbReference>
<accession>L1LDD9</accession>
<dbReference type="OrthoDB" id="390934at2759"/>
<dbReference type="RefSeq" id="XP_004832919.1">
    <property type="nucleotide sequence ID" value="XM_004832862.1"/>
</dbReference>
<evidence type="ECO:0000313" key="1">
    <source>
        <dbReference type="EMBL" id="EKX73467.1"/>
    </source>
</evidence>
<dbReference type="GeneID" id="15807871"/>
<dbReference type="VEuPathDB" id="PiroplasmaDB:BEWA_035030"/>
<evidence type="ECO:0000313" key="2">
    <source>
        <dbReference type="Proteomes" id="UP000031512"/>
    </source>
</evidence>
<comment type="caution">
    <text evidence="1">The sequence shown here is derived from an EMBL/GenBank/DDBJ whole genome shotgun (WGS) entry which is preliminary data.</text>
</comment>
<gene>
    <name evidence="1" type="ORF">BEWA_035030</name>
</gene>
<dbReference type="AlphaFoldDB" id="L1LDD9"/>
<keyword evidence="2" id="KW-1185">Reference proteome</keyword>